<evidence type="ECO:0000256" key="5">
    <source>
        <dbReference type="ARBA" id="ARBA00023136"/>
    </source>
</evidence>
<dbReference type="PROSITE" id="PS50041">
    <property type="entry name" value="C_TYPE_LECTIN_2"/>
    <property type="match status" value="1"/>
</dbReference>
<comment type="similarity">
    <text evidence="8">Belongs to the MTC6 family.</text>
</comment>
<evidence type="ECO:0000313" key="12">
    <source>
        <dbReference type="EMBL" id="ODM16082.1"/>
    </source>
</evidence>
<dbReference type="OrthoDB" id="5573651at2759"/>
<evidence type="ECO:0000256" key="6">
    <source>
        <dbReference type="ARBA" id="ARBA00023180"/>
    </source>
</evidence>
<dbReference type="InterPro" id="IPR001304">
    <property type="entry name" value="C-type_lectin-like"/>
</dbReference>
<proteinExistence type="inferred from homology"/>
<dbReference type="EMBL" id="JXNT01000013">
    <property type="protein sequence ID" value="ODM16082.1"/>
    <property type="molecule type" value="Genomic_DNA"/>
</dbReference>
<dbReference type="AlphaFoldDB" id="A0A1E3B559"/>
<name>A0A1E3B559_ASPCR</name>
<sequence>MTLNYDPDSSLVNATWVATLLSERDAAGQIPINFVTHPAVSLRAACFADNVFDKNSTAKCISNLLAVGYRRLLVDLYWSAERRSWSFCPVSVPANVGTDSSITAVTNSTGSQLYQLGSYKCSDNLDVSGLIDILRGYFENNTSQLNVYLSFVIFSLHAAASTSAPDDPAPAVSGAQLPSNKERLGYLLDGSLGEYIYSPSQLAEERSNLNNSWYRVTNGYEPITEYFTIHEDSKDRQSTPDGWPCSKYVQLARERRVLFGYGDIDPQIEGYDLGSDSVLFPPSYLTDFVDVSSAVDGSLDTGCLYDSDAYLVSQVNSSWALSTRIPVPSTTNGSVTLDQLSSIVTNLTACGLSPNLNDTLLNATADNDVETYRNISLSASWAWSAGQPQDSIDDEDGDPKERCAVLDLSTNGRWQAIGCGEDRYAACRVNNLPFTWKLSTEKTSYGNAARACPENTSFSLPRTGLENTYLYRYLLSYQSASNGTLDVSSSKDSMRQVWLDFNSLDIASCWVSGGPDANCPYASDPQQLEKRTVLVATIWGIVICVVAALTLFVKCNANRRNSRRRKRVIEGWEYEGVPS</sequence>
<evidence type="ECO:0000256" key="10">
    <source>
        <dbReference type="SAM" id="Phobius"/>
    </source>
</evidence>
<feature type="domain" description="C-type lectin" evidence="11">
    <location>
        <begin position="305"/>
        <end position="428"/>
    </location>
</feature>
<dbReference type="Pfam" id="PF25506">
    <property type="entry name" value="TIM-barrel_MTC6"/>
    <property type="match status" value="1"/>
</dbReference>
<evidence type="ECO:0000256" key="3">
    <source>
        <dbReference type="ARBA" id="ARBA00022729"/>
    </source>
</evidence>
<dbReference type="PANTHER" id="PTHR35518">
    <property type="entry name" value="MAINTENANCE OF TELOMOERE CAPPING"/>
    <property type="match status" value="1"/>
</dbReference>
<evidence type="ECO:0000256" key="2">
    <source>
        <dbReference type="ARBA" id="ARBA00022692"/>
    </source>
</evidence>
<evidence type="ECO:0000256" key="4">
    <source>
        <dbReference type="ARBA" id="ARBA00022989"/>
    </source>
</evidence>
<dbReference type="STRING" id="573508.A0A1E3B559"/>
<dbReference type="Proteomes" id="UP000094569">
    <property type="component" value="Unassembled WGS sequence"/>
</dbReference>
<evidence type="ECO:0000313" key="13">
    <source>
        <dbReference type="Proteomes" id="UP000094569"/>
    </source>
</evidence>
<organism evidence="12 13">
    <name type="scientific">Aspergillus cristatus</name>
    <name type="common">Chinese Fuzhuan brick tea-fermentation fungus</name>
    <name type="synonym">Eurotium cristatum</name>
    <dbReference type="NCBI Taxonomy" id="573508"/>
    <lineage>
        <taxon>Eukaryota</taxon>
        <taxon>Fungi</taxon>
        <taxon>Dikarya</taxon>
        <taxon>Ascomycota</taxon>
        <taxon>Pezizomycotina</taxon>
        <taxon>Eurotiomycetes</taxon>
        <taxon>Eurotiomycetidae</taxon>
        <taxon>Eurotiales</taxon>
        <taxon>Aspergillaceae</taxon>
        <taxon>Aspergillus</taxon>
        <taxon>Aspergillus subgen. Aspergillus</taxon>
    </lineage>
</organism>
<keyword evidence="3" id="KW-0732">Signal</keyword>
<accession>A0A1E3B559</accession>
<keyword evidence="2 10" id="KW-0812">Transmembrane</keyword>
<dbReference type="VEuPathDB" id="FungiDB:SI65_08516"/>
<dbReference type="InterPro" id="IPR051008">
    <property type="entry name" value="Telomere_Capping_Maintenance"/>
</dbReference>
<evidence type="ECO:0000256" key="1">
    <source>
        <dbReference type="ARBA" id="ARBA00004479"/>
    </source>
</evidence>
<evidence type="ECO:0000256" key="7">
    <source>
        <dbReference type="ARBA" id="ARBA00037703"/>
    </source>
</evidence>
<evidence type="ECO:0000259" key="11">
    <source>
        <dbReference type="PROSITE" id="PS50041"/>
    </source>
</evidence>
<comment type="subcellular location">
    <subcellularLocation>
        <location evidence="1">Membrane</location>
        <topology evidence="1">Single-pass type I membrane protein</topology>
    </subcellularLocation>
</comment>
<comment type="function">
    <text evidence="7">May be involved in telomere capping.</text>
</comment>
<evidence type="ECO:0000256" key="9">
    <source>
        <dbReference type="ARBA" id="ARBA00039865"/>
    </source>
</evidence>
<evidence type="ECO:0000256" key="8">
    <source>
        <dbReference type="ARBA" id="ARBA00038159"/>
    </source>
</evidence>
<feature type="transmembrane region" description="Helical" evidence="10">
    <location>
        <begin position="533"/>
        <end position="557"/>
    </location>
</feature>
<dbReference type="InterPro" id="IPR057530">
    <property type="entry name" value="TIM-barrel_MTC6"/>
</dbReference>
<protein>
    <recommendedName>
        <fullName evidence="9">Maintenance of telomere capping protein 6</fullName>
    </recommendedName>
</protein>
<keyword evidence="5 10" id="KW-0472">Membrane</keyword>
<keyword evidence="4 10" id="KW-1133">Transmembrane helix</keyword>
<keyword evidence="13" id="KW-1185">Reference proteome</keyword>
<keyword evidence="6" id="KW-0325">Glycoprotein</keyword>
<comment type="caution">
    <text evidence="12">The sequence shown here is derived from an EMBL/GenBank/DDBJ whole genome shotgun (WGS) entry which is preliminary data.</text>
</comment>
<gene>
    <name evidence="12" type="ORF">SI65_08516</name>
</gene>
<dbReference type="GO" id="GO:0016020">
    <property type="term" value="C:membrane"/>
    <property type="evidence" value="ECO:0007669"/>
    <property type="project" value="UniProtKB-SubCell"/>
</dbReference>
<reference evidence="12 13" key="1">
    <citation type="journal article" date="2016" name="BMC Genomics">
        <title>Comparative genomic and transcriptomic analyses of the Fuzhuan brick tea-fermentation fungus Aspergillus cristatus.</title>
        <authorList>
            <person name="Ge Y."/>
            <person name="Wang Y."/>
            <person name="Liu Y."/>
            <person name="Tan Y."/>
            <person name="Ren X."/>
            <person name="Zhang X."/>
            <person name="Hyde K.D."/>
            <person name="Liu Y."/>
            <person name="Liu Z."/>
        </authorList>
    </citation>
    <scope>NUCLEOTIDE SEQUENCE [LARGE SCALE GENOMIC DNA]</scope>
    <source>
        <strain evidence="12 13">GZAAS20.1005</strain>
    </source>
</reference>
<dbReference type="PANTHER" id="PTHR35518:SF2">
    <property type="entry name" value="MAINTENANCE OF TELOMERE CAPPING PROTEIN 6"/>
    <property type="match status" value="1"/>
</dbReference>